<accession>A0A7M1S1G2</accession>
<evidence type="ECO:0000313" key="2">
    <source>
        <dbReference type="Proteomes" id="UP000594057"/>
    </source>
</evidence>
<organism evidence="1 2">
    <name type="scientific">uncultured phage cr115_1</name>
    <dbReference type="NCBI Taxonomy" id="2772089"/>
    <lineage>
        <taxon>Viruses</taxon>
        <taxon>Duplodnaviria</taxon>
        <taxon>Heunggongvirae</taxon>
        <taxon>Uroviricota</taxon>
        <taxon>Caudoviricetes</taxon>
        <taxon>Crassvirales</taxon>
        <taxon>Suoliviridae</taxon>
        <taxon>Uncouvirinae</taxon>
        <taxon>Birpovirus</taxon>
        <taxon>Birpovirus hiberniae</taxon>
    </lineage>
</organism>
<name>A0A7M1S1G2_9CAUD</name>
<dbReference type="GeneID" id="65131480"/>
<keyword evidence="2" id="KW-1185">Reference proteome</keyword>
<proteinExistence type="predicted"/>
<dbReference type="RefSeq" id="YP_010113024.1">
    <property type="nucleotide sequence ID" value="NC_055898.1"/>
</dbReference>
<dbReference type="EMBL" id="MT774405">
    <property type="protein sequence ID" value="QOR60051.1"/>
    <property type="molecule type" value="Genomic_DNA"/>
</dbReference>
<dbReference type="KEGG" id="vg:65131480"/>
<sequence length="91" mass="11278">MKEEKLTRLKILRAMSYRLLHFLIKEKILSVFLTECLQNPYRVLLVDRIYCDTLPSNKIYEFECYFTFAKSITLTESIWWRYAFKYREEYL</sequence>
<evidence type="ECO:0000313" key="1">
    <source>
        <dbReference type="EMBL" id="QOR60051.1"/>
    </source>
</evidence>
<protein>
    <submittedName>
        <fullName evidence="1">Uncharacterized protein</fullName>
    </submittedName>
</protein>
<reference evidence="1 2" key="1">
    <citation type="submission" date="2020-07" db="EMBL/GenBank/DDBJ databases">
        <title>Taxonomic proposal: Crassvirales, a new order of highly abundant and diverse bacterial viruses.</title>
        <authorList>
            <person name="Shkoporov A.N."/>
            <person name="Stockdale S.R."/>
            <person name="Guerin E."/>
            <person name="Ross R.P."/>
            <person name="Hill C."/>
        </authorList>
    </citation>
    <scope>NUCLEOTIDE SEQUENCE [LARGE SCALE GENOMIC DNA]</scope>
</reference>
<dbReference type="Proteomes" id="UP000594057">
    <property type="component" value="Segment"/>
</dbReference>